<comment type="subcellular location">
    <subcellularLocation>
        <location evidence="1">Cell outer membrane</location>
    </subcellularLocation>
</comment>
<accession>A0AA49GHZ6</accession>
<evidence type="ECO:0000256" key="5">
    <source>
        <dbReference type="ARBA" id="ARBA00023237"/>
    </source>
</evidence>
<reference evidence="8" key="1">
    <citation type="journal article" date="2023" name="Comput. Struct. Biotechnol. J.">
        <title>Discovery of a novel marine Bacteroidetes with a rich repertoire of carbohydrate-active enzymes.</title>
        <authorList>
            <person name="Chen B."/>
            <person name="Liu G."/>
            <person name="Chen Q."/>
            <person name="Wang H."/>
            <person name="Liu L."/>
            <person name="Tang K."/>
        </authorList>
    </citation>
    <scope>NUCLEOTIDE SEQUENCE</scope>
    <source>
        <strain evidence="8">TK19036</strain>
    </source>
</reference>
<dbReference type="EMBL" id="CP120682">
    <property type="protein sequence ID" value="WKN34502.1"/>
    <property type="molecule type" value="Genomic_DNA"/>
</dbReference>
<name>A0AA49GHZ6_9BACT</name>
<feature type="domain" description="RagB/SusD" evidence="6">
    <location>
        <begin position="265"/>
        <end position="510"/>
    </location>
</feature>
<sequence length="510" mass="59195">MKKILYITTLLISMLTVVSCDEELLEQSNPNTLTKEQFWLTEDDAYEGINSVYTMFYKPGLWSRWIYFRLDLTSDEGFSNSPWVELGDWTRFQYVNYNFWEGNVISFRDTYKAIFRCNQVLANVPDIEFADPVNKERVLGQAKFLRALHYYYAAILWENVPIVLEPSNPDDLPEQNTLAEVWTQIETDLTEASQVLPAQWDEANVGRPTKGAAMAMLGKMHMQKREWQLALDAFDYLINGEGAGLYGLVANYEDNFTHLNENNEESVFEIQFSDVNKGGDGDAPNQNMGTNRTQFFAPRGIGWSDGQARYWVVDEFKKETTIAGEIDGRLEHTLFYPELEADFGDLVYGRPWEWGENEAWYRKYARDYMRDNEDYFSQVNFRMIRFADILLMYAEALNEVGRTAEAYPYVDQVRARANMAPLADAYPAIGNDPEQFRERLKVERVLELCGESVRWADLKRWDDLETQEGVDRIAERDPDFNNFDIGVNVRLPLPQSEVDNNPNLEQNTGY</sequence>
<comment type="similarity">
    <text evidence="2">Belongs to the SusD family.</text>
</comment>
<evidence type="ECO:0000259" key="6">
    <source>
        <dbReference type="Pfam" id="PF07980"/>
    </source>
</evidence>
<keyword evidence="4" id="KW-0472">Membrane</keyword>
<dbReference type="InterPro" id="IPR033985">
    <property type="entry name" value="SusD-like_N"/>
</dbReference>
<keyword evidence="5" id="KW-0998">Cell outer membrane</keyword>
<evidence type="ECO:0000256" key="1">
    <source>
        <dbReference type="ARBA" id="ARBA00004442"/>
    </source>
</evidence>
<evidence type="ECO:0000256" key="4">
    <source>
        <dbReference type="ARBA" id="ARBA00023136"/>
    </source>
</evidence>
<evidence type="ECO:0000256" key="2">
    <source>
        <dbReference type="ARBA" id="ARBA00006275"/>
    </source>
</evidence>
<dbReference type="Pfam" id="PF07980">
    <property type="entry name" value="SusD_RagB"/>
    <property type="match status" value="1"/>
</dbReference>
<keyword evidence="3" id="KW-0732">Signal</keyword>
<dbReference type="PROSITE" id="PS51257">
    <property type="entry name" value="PROKAR_LIPOPROTEIN"/>
    <property type="match status" value="1"/>
</dbReference>
<dbReference type="AlphaFoldDB" id="A0AA49GHZ6"/>
<feature type="domain" description="SusD-like N-terminal" evidence="7">
    <location>
        <begin position="85"/>
        <end position="220"/>
    </location>
</feature>
<evidence type="ECO:0000256" key="3">
    <source>
        <dbReference type="ARBA" id="ARBA00022729"/>
    </source>
</evidence>
<dbReference type="Pfam" id="PF14322">
    <property type="entry name" value="SusD-like_3"/>
    <property type="match status" value="1"/>
</dbReference>
<organism evidence="8">
    <name type="scientific">Roseihalotalea indica</name>
    <dbReference type="NCBI Taxonomy" id="2867963"/>
    <lineage>
        <taxon>Bacteria</taxon>
        <taxon>Pseudomonadati</taxon>
        <taxon>Bacteroidota</taxon>
        <taxon>Cytophagia</taxon>
        <taxon>Cytophagales</taxon>
        <taxon>Catalimonadaceae</taxon>
        <taxon>Roseihalotalea</taxon>
    </lineage>
</organism>
<reference evidence="8" key="2">
    <citation type="journal article" date="2024" name="Antonie Van Leeuwenhoek">
        <title>Roseihalotalea indica gen. nov., sp. nov., a halophilic Bacteroidetes from mesopelagic Southwest Indian Ocean with higher carbohydrate metabolic potential.</title>
        <authorList>
            <person name="Chen B."/>
            <person name="Zhang M."/>
            <person name="Lin D."/>
            <person name="Ye J."/>
            <person name="Tang K."/>
        </authorList>
    </citation>
    <scope>NUCLEOTIDE SEQUENCE</scope>
    <source>
        <strain evidence="8">TK19036</strain>
    </source>
</reference>
<evidence type="ECO:0000313" key="8">
    <source>
        <dbReference type="EMBL" id="WKN34502.1"/>
    </source>
</evidence>
<protein>
    <submittedName>
        <fullName evidence="8">RagB/SusD family nutrient uptake outer membrane protein</fullName>
    </submittedName>
</protein>
<dbReference type="InterPro" id="IPR012944">
    <property type="entry name" value="SusD_RagB_dom"/>
</dbReference>
<proteinExistence type="inferred from homology"/>
<evidence type="ECO:0000259" key="7">
    <source>
        <dbReference type="Pfam" id="PF14322"/>
    </source>
</evidence>
<dbReference type="Gene3D" id="1.25.40.390">
    <property type="match status" value="1"/>
</dbReference>
<gene>
    <name evidence="8" type="ORF">K4G66_19190</name>
</gene>
<dbReference type="SUPFAM" id="SSF48452">
    <property type="entry name" value="TPR-like"/>
    <property type="match status" value="1"/>
</dbReference>
<dbReference type="CDD" id="cd08977">
    <property type="entry name" value="SusD"/>
    <property type="match status" value="1"/>
</dbReference>
<dbReference type="InterPro" id="IPR011990">
    <property type="entry name" value="TPR-like_helical_dom_sf"/>
</dbReference>
<dbReference type="GO" id="GO:0009279">
    <property type="term" value="C:cell outer membrane"/>
    <property type="evidence" value="ECO:0007669"/>
    <property type="project" value="UniProtKB-SubCell"/>
</dbReference>